<organism evidence="1 2">
    <name type="scientific">Roseivivax sediminis</name>
    <dbReference type="NCBI Taxonomy" id="936889"/>
    <lineage>
        <taxon>Bacteria</taxon>
        <taxon>Pseudomonadati</taxon>
        <taxon>Pseudomonadota</taxon>
        <taxon>Alphaproteobacteria</taxon>
        <taxon>Rhodobacterales</taxon>
        <taxon>Roseobacteraceae</taxon>
        <taxon>Roseivivax</taxon>
    </lineage>
</organism>
<dbReference type="AlphaFoldDB" id="A0A1I1WQT0"/>
<name>A0A1I1WQT0_9RHOB</name>
<proteinExistence type="predicted"/>
<protein>
    <submittedName>
        <fullName evidence="1">Uncharacterized protein</fullName>
    </submittedName>
</protein>
<dbReference type="OrthoDB" id="7859992at2"/>
<dbReference type="Proteomes" id="UP000325289">
    <property type="component" value="Unassembled WGS sequence"/>
</dbReference>
<reference evidence="1 2" key="1">
    <citation type="submission" date="2016-10" db="EMBL/GenBank/DDBJ databases">
        <authorList>
            <person name="Varghese N."/>
            <person name="Submissions S."/>
        </authorList>
    </citation>
    <scope>NUCLEOTIDE SEQUENCE [LARGE SCALE GENOMIC DNA]</scope>
    <source>
        <strain evidence="2">YIM D21,KCTC 23444,ACCC 10710</strain>
    </source>
</reference>
<sequence>MRSHTGYPPDRLGWSQNALRAANRDLPHLRIYAQAHVGPPNRIAFVVVHGVGEDRDRRRRVRAEARLRQSAGASIRRDFCVTMAWVGGGAVCSDTAGSMRAAVSGRSGNVAQSARTSGTVAAIRNIMECFLG</sequence>
<keyword evidence="2" id="KW-1185">Reference proteome</keyword>
<accession>A0A1I1WQT0</accession>
<evidence type="ECO:0000313" key="1">
    <source>
        <dbReference type="EMBL" id="SFD97412.1"/>
    </source>
</evidence>
<dbReference type="EMBL" id="FOMS01000005">
    <property type="protein sequence ID" value="SFD97412.1"/>
    <property type="molecule type" value="Genomic_DNA"/>
</dbReference>
<dbReference type="RefSeq" id="WP_149755590.1">
    <property type="nucleotide sequence ID" value="NZ_FOMS01000005.1"/>
</dbReference>
<gene>
    <name evidence="1" type="ORF">SAMN04515678_10544</name>
</gene>
<evidence type="ECO:0000313" key="2">
    <source>
        <dbReference type="Proteomes" id="UP000325289"/>
    </source>
</evidence>